<feature type="region of interest" description="Disordered" evidence="11">
    <location>
        <begin position="15"/>
        <end position="37"/>
    </location>
</feature>
<evidence type="ECO:0000256" key="6">
    <source>
        <dbReference type="ARBA" id="ARBA00022703"/>
    </source>
</evidence>
<gene>
    <name evidence="13" type="primary">Wwox_1</name>
    <name evidence="13" type="ORF">FJT64_017289</name>
</gene>
<evidence type="ECO:0000256" key="4">
    <source>
        <dbReference type="ARBA" id="ARBA00016094"/>
    </source>
</evidence>
<keyword evidence="10" id="KW-0458">Lysosome</keyword>
<evidence type="ECO:0000256" key="7">
    <source>
        <dbReference type="ARBA" id="ARBA00022857"/>
    </source>
</evidence>
<feature type="domain" description="WW" evidence="12">
    <location>
        <begin position="33"/>
        <end position="66"/>
    </location>
</feature>
<dbReference type="SMART" id="SM00456">
    <property type="entry name" value="WW"/>
    <property type="match status" value="2"/>
</dbReference>
<evidence type="ECO:0000256" key="11">
    <source>
        <dbReference type="SAM" id="MobiDB-lite"/>
    </source>
</evidence>
<dbReference type="InterPro" id="IPR001202">
    <property type="entry name" value="WW_dom"/>
</dbReference>
<accession>A0A6A4WXX2</accession>
<dbReference type="GO" id="GO:0016491">
    <property type="term" value="F:oxidoreductase activity"/>
    <property type="evidence" value="ECO:0007669"/>
    <property type="project" value="UniProtKB-KW"/>
</dbReference>
<dbReference type="Proteomes" id="UP000440578">
    <property type="component" value="Unassembled WGS sequence"/>
</dbReference>
<evidence type="ECO:0000256" key="3">
    <source>
        <dbReference type="ARBA" id="ARBA00006484"/>
    </source>
</evidence>
<reference evidence="13 14" key="1">
    <citation type="submission" date="2019-07" db="EMBL/GenBank/DDBJ databases">
        <title>Draft genome assembly of a fouling barnacle, Amphibalanus amphitrite (Darwin, 1854): The first reference genome for Thecostraca.</title>
        <authorList>
            <person name="Kim W."/>
        </authorList>
    </citation>
    <scope>NUCLEOTIDE SEQUENCE [LARGE SCALE GENOMIC DNA]</scope>
    <source>
        <strain evidence="13">SNU_AA5</strain>
        <tissue evidence="13">Soma without cirri and trophi</tissue>
    </source>
</reference>
<evidence type="ECO:0000256" key="2">
    <source>
        <dbReference type="ARBA" id="ARBA00004555"/>
    </source>
</evidence>
<dbReference type="CDD" id="cd00201">
    <property type="entry name" value="WW"/>
    <property type="match status" value="2"/>
</dbReference>
<dbReference type="PRINTS" id="PR00081">
    <property type="entry name" value="GDHRDH"/>
</dbReference>
<keyword evidence="9" id="KW-0333">Golgi apparatus</keyword>
<keyword evidence="7" id="KW-0521">NADP</keyword>
<keyword evidence="14" id="KW-1185">Reference proteome</keyword>
<dbReference type="PANTHER" id="PTHR24320:SF282">
    <property type="entry name" value="WW DOMAIN-CONTAINING OXIDOREDUCTASE"/>
    <property type="match status" value="1"/>
</dbReference>
<dbReference type="AlphaFoldDB" id="A0A6A4WXX2"/>
<evidence type="ECO:0000313" key="14">
    <source>
        <dbReference type="Proteomes" id="UP000440578"/>
    </source>
</evidence>
<proteinExistence type="inferred from homology"/>
<comment type="caution">
    <text evidence="13">The sequence shown here is derived from an EMBL/GenBank/DDBJ whole genome shotgun (WGS) entry which is preliminary data.</text>
</comment>
<evidence type="ECO:0000256" key="1">
    <source>
        <dbReference type="ARBA" id="ARBA00004371"/>
    </source>
</evidence>
<evidence type="ECO:0000259" key="12">
    <source>
        <dbReference type="PROSITE" id="PS50020"/>
    </source>
</evidence>
<dbReference type="GO" id="GO:0006915">
    <property type="term" value="P:apoptotic process"/>
    <property type="evidence" value="ECO:0007669"/>
    <property type="project" value="UniProtKB-KW"/>
</dbReference>
<dbReference type="EMBL" id="VIIS01000205">
    <property type="protein sequence ID" value="KAF0311937.1"/>
    <property type="molecule type" value="Genomic_DNA"/>
</dbReference>
<feature type="domain" description="WW" evidence="12">
    <location>
        <begin position="74"/>
        <end position="107"/>
    </location>
</feature>
<dbReference type="OrthoDB" id="9989144at2759"/>
<dbReference type="PANTHER" id="PTHR24320">
    <property type="entry name" value="RETINOL DEHYDROGENASE"/>
    <property type="match status" value="1"/>
</dbReference>
<comment type="similarity">
    <text evidence="3">Belongs to the short-chain dehydrogenases/reductases (SDR) family.</text>
</comment>
<evidence type="ECO:0000256" key="10">
    <source>
        <dbReference type="ARBA" id="ARBA00023228"/>
    </source>
</evidence>
<dbReference type="FunFam" id="3.40.50.720:FF:000353">
    <property type="entry name" value="WW domain-containing oxidoreductase"/>
    <property type="match status" value="1"/>
</dbReference>
<dbReference type="SUPFAM" id="SSF51735">
    <property type="entry name" value="NAD(P)-binding Rossmann-fold domains"/>
    <property type="match status" value="1"/>
</dbReference>
<keyword evidence="5" id="KW-0879">Wnt signaling pathway</keyword>
<dbReference type="InterPro" id="IPR036291">
    <property type="entry name" value="NAD(P)-bd_dom_sf"/>
</dbReference>
<protein>
    <recommendedName>
        <fullName evidence="4">WW domain-containing oxidoreductase</fullName>
    </recommendedName>
</protein>
<feature type="compositionally biased region" description="Low complexity" evidence="11">
    <location>
        <begin position="436"/>
        <end position="452"/>
    </location>
</feature>
<dbReference type="InterPro" id="IPR002347">
    <property type="entry name" value="SDR_fam"/>
</dbReference>
<evidence type="ECO:0000256" key="8">
    <source>
        <dbReference type="ARBA" id="ARBA00023002"/>
    </source>
</evidence>
<dbReference type="PROSITE" id="PS50020">
    <property type="entry name" value="WW_DOMAIN_2"/>
    <property type="match status" value="2"/>
</dbReference>
<dbReference type="Pfam" id="PF00106">
    <property type="entry name" value="adh_short"/>
    <property type="match status" value="1"/>
</dbReference>
<evidence type="ECO:0000256" key="5">
    <source>
        <dbReference type="ARBA" id="ARBA00022687"/>
    </source>
</evidence>
<keyword evidence="6" id="KW-0053">Apoptosis</keyword>
<comment type="subcellular location">
    <subcellularLocation>
        <location evidence="2">Golgi apparatus</location>
    </subcellularLocation>
    <subcellularLocation>
        <location evidence="1">Lysosome</location>
    </subcellularLocation>
</comment>
<feature type="region of interest" description="Disordered" evidence="11">
    <location>
        <begin position="428"/>
        <end position="452"/>
    </location>
</feature>
<dbReference type="Gene3D" id="2.20.70.10">
    <property type="match status" value="2"/>
</dbReference>
<dbReference type="GO" id="GO:0016055">
    <property type="term" value="P:Wnt signaling pathway"/>
    <property type="evidence" value="ECO:0007669"/>
    <property type="project" value="UniProtKB-KW"/>
</dbReference>
<organism evidence="13 14">
    <name type="scientific">Amphibalanus amphitrite</name>
    <name type="common">Striped barnacle</name>
    <name type="synonym">Balanus amphitrite</name>
    <dbReference type="NCBI Taxonomy" id="1232801"/>
    <lineage>
        <taxon>Eukaryota</taxon>
        <taxon>Metazoa</taxon>
        <taxon>Ecdysozoa</taxon>
        <taxon>Arthropoda</taxon>
        <taxon>Crustacea</taxon>
        <taxon>Multicrustacea</taxon>
        <taxon>Cirripedia</taxon>
        <taxon>Thoracica</taxon>
        <taxon>Thoracicalcarea</taxon>
        <taxon>Balanomorpha</taxon>
        <taxon>Balanoidea</taxon>
        <taxon>Balanidae</taxon>
        <taxon>Amphibalaninae</taxon>
        <taxon>Amphibalanus</taxon>
    </lineage>
</organism>
<keyword evidence="8" id="KW-0560">Oxidoreductase</keyword>
<evidence type="ECO:0000313" key="13">
    <source>
        <dbReference type="EMBL" id="KAF0311937.1"/>
    </source>
</evidence>
<dbReference type="GO" id="GO:0005794">
    <property type="term" value="C:Golgi apparatus"/>
    <property type="evidence" value="ECO:0007669"/>
    <property type="project" value="UniProtKB-SubCell"/>
</dbReference>
<dbReference type="GO" id="GO:0005764">
    <property type="term" value="C:lysosome"/>
    <property type="evidence" value="ECO:0007669"/>
    <property type="project" value="UniProtKB-SubCell"/>
</dbReference>
<sequence>MLLSPTLLELISRGGGAAPAAMQPPGYDSDSEDDLPPAWEERVSLDGRVYYVHHVEKVTQWRHPRTGKKKKVPSELPFGWERVIDDSGKVIYVDHENKKTTFTDPRLAFAVEDQEGGERGLRQRFDASSSALHVLHGRDLSGRVALVTGANSGIGYETARSLAYHGCRVVFACRNLESARAAIEQIKSERANSVCEPLHCDLASLAGVRRAAGEFLSRHRHLHMLVLNAGLFAPPYALTEDGLEAQFGVNHLGHFYLTRLLEPALARTRGARVVVVSSESHRLSRLSAEDFTLEKLSRPADKYTGIVAYNDSKLCNNLFAAELHRRWRPKGVTVSCVHPGNMVSSSLSRHWWLWRLLFAAVRPFTKSLQQAASTSVYAATAPELDGLGGLYFNNCCACPVSAAAADPERARRLWTLSEALIAERLGAEALRPPEPGGTQTAAPAAQGEPQPL</sequence>
<dbReference type="Pfam" id="PF00397">
    <property type="entry name" value="WW"/>
    <property type="match status" value="2"/>
</dbReference>
<dbReference type="SUPFAM" id="SSF51045">
    <property type="entry name" value="WW domain"/>
    <property type="match status" value="2"/>
</dbReference>
<dbReference type="InterPro" id="IPR036020">
    <property type="entry name" value="WW_dom_sf"/>
</dbReference>
<name>A0A6A4WXX2_AMPAM</name>
<evidence type="ECO:0000256" key="9">
    <source>
        <dbReference type="ARBA" id="ARBA00023034"/>
    </source>
</evidence>
<dbReference type="Gene3D" id="3.40.50.720">
    <property type="entry name" value="NAD(P)-binding Rossmann-like Domain"/>
    <property type="match status" value="1"/>
</dbReference>